<dbReference type="InterPro" id="IPR050109">
    <property type="entry name" value="HTH-type_TetR-like_transc_reg"/>
</dbReference>
<evidence type="ECO:0000259" key="6">
    <source>
        <dbReference type="PROSITE" id="PS50977"/>
    </source>
</evidence>
<keyword evidence="2" id="KW-0805">Transcription regulation</keyword>
<reference evidence="7 8" key="1">
    <citation type="submission" date="2021-05" db="EMBL/GenBank/DDBJ databases">
        <title>Novel Bacillus species.</title>
        <authorList>
            <person name="Liu G."/>
        </authorList>
    </citation>
    <scope>NUCLEOTIDE SEQUENCE [LARGE SCALE GENOMIC DNA]</scope>
    <source>
        <strain evidence="8">FJAT-49780</strain>
    </source>
</reference>
<accession>A0A942TH17</accession>
<protein>
    <submittedName>
        <fullName evidence="7">TetR/AcrR family transcriptional regulator</fullName>
    </submittedName>
</protein>
<evidence type="ECO:0000313" key="8">
    <source>
        <dbReference type="Proteomes" id="UP000681414"/>
    </source>
</evidence>
<keyword evidence="1" id="KW-0678">Repressor</keyword>
<dbReference type="EMBL" id="JAGYPG010000003">
    <property type="protein sequence ID" value="MBS4196783.1"/>
    <property type="molecule type" value="Genomic_DNA"/>
</dbReference>
<dbReference type="GO" id="GO:0045892">
    <property type="term" value="P:negative regulation of DNA-templated transcription"/>
    <property type="evidence" value="ECO:0007669"/>
    <property type="project" value="UniProtKB-ARBA"/>
</dbReference>
<dbReference type="Pfam" id="PF17932">
    <property type="entry name" value="TetR_C_24"/>
    <property type="match status" value="1"/>
</dbReference>
<dbReference type="PRINTS" id="PR00455">
    <property type="entry name" value="HTHTETR"/>
</dbReference>
<evidence type="ECO:0000256" key="1">
    <source>
        <dbReference type="ARBA" id="ARBA00022491"/>
    </source>
</evidence>
<dbReference type="PANTHER" id="PTHR30055">
    <property type="entry name" value="HTH-TYPE TRANSCRIPTIONAL REGULATOR RUTR"/>
    <property type="match status" value="1"/>
</dbReference>
<gene>
    <name evidence="7" type="ORF">KHA97_17165</name>
</gene>
<evidence type="ECO:0000256" key="5">
    <source>
        <dbReference type="PROSITE-ProRule" id="PRU00335"/>
    </source>
</evidence>
<sequence>MEQKQRPIGRPRQDEKAKPTKEIILDVATRLFLEHGYKIVSMDDVAQTCGVTKATIYYHYSTKAELFTDAMVKMMVRIRKEMNQLLSGNRPLKERLHTFSKTFLRATIDIDLTSFFKEANASLSTEQIQEIKEAEEQMYKVLEEAFNEAILKGEISKVDPKFAAHAFVSLLTIGNYKDSHEKPLFPIEEMADQIVEFYWNGLGKD</sequence>
<evidence type="ECO:0000313" key="7">
    <source>
        <dbReference type="EMBL" id="MBS4196783.1"/>
    </source>
</evidence>
<dbReference type="PROSITE" id="PS50977">
    <property type="entry name" value="HTH_TETR_2"/>
    <property type="match status" value="1"/>
</dbReference>
<dbReference type="Gene3D" id="1.10.10.60">
    <property type="entry name" value="Homeodomain-like"/>
    <property type="match status" value="1"/>
</dbReference>
<evidence type="ECO:0000256" key="2">
    <source>
        <dbReference type="ARBA" id="ARBA00023015"/>
    </source>
</evidence>
<dbReference type="SUPFAM" id="SSF48498">
    <property type="entry name" value="Tetracyclin repressor-like, C-terminal domain"/>
    <property type="match status" value="1"/>
</dbReference>
<dbReference type="SUPFAM" id="SSF46689">
    <property type="entry name" value="Homeodomain-like"/>
    <property type="match status" value="1"/>
</dbReference>
<keyword evidence="8" id="KW-1185">Reference proteome</keyword>
<dbReference type="PANTHER" id="PTHR30055:SF175">
    <property type="entry name" value="HTH-TYPE TRANSCRIPTIONAL REPRESSOR KSTR2"/>
    <property type="match status" value="1"/>
</dbReference>
<dbReference type="GO" id="GO:0000976">
    <property type="term" value="F:transcription cis-regulatory region binding"/>
    <property type="evidence" value="ECO:0007669"/>
    <property type="project" value="TreeGrafter"/>
</dbReference>
<dbReference type="InterPro" id="IPR001647">
    <property type="entry name" value="HTH_TetR"/>
</dbReference>
<evidence type="ECO:0000256" key="4">
    <source>
        <dbReference type="ARBA" id="ARBA00023163"/>
    </source>
</evidence>
<dbReference type="GO" id="GO:0003700">
    <property type="term" value="F:DNA-binding transcription factor activity"/>
    <property type="evidence" value="ECO:0007669"/>
    <property type="project" value="TreeGrafter"/>
</dbReference>
<dbReference type="InterPro" id="IPR041490">
    <property type="entry name" value="KstR2_TetR_C"/>
</dbReference>
<dbReference type="RefSeq" id="WP_213125999.1">
    <property type="nucleotide sequence ID" value="NZ_JAGYPG010000003.1"/>
</dbReference>
<organism evidence="7 8">
    <name type="scientific">Lederbergia citri</name>
    <dbReference type="NCBI Taxonomy" id="2833580"/>
    <lineage>
        <taxon>Bacteria</taxon>
        <taxon>Bacillati</taxon>
        <taxon>Bacillota</taxon>
        <taxon>Bacilli</taxon>
        <taxon>Bacillales</taxon>
        <taxon>Bacillaceae</taxon>
        <taxon>Lederbergia</taxon>
    </lineage>
</organism>
<feature type="DNA-binding region" description="H-T-H motif" evidence="5">
    <location>
        <begin position="41"/>
        <end position="60"/>
    </location>
</feature>
<dbReference type="InterPro" id="IPR036271">
    <property type="entry name" value="Tet_transcr_reg_TetR-rel_C_sf"/>
</dbReference>
<dbReference type="AlphaFoldDB" id="A0A942TH17"/>
<keyword evidence="4" id="KW-0804">Transcription</keyword>
<evidence type="ECO:0000256" key="3">
    <source>
        <dbReference type="ARBA" id="ARBA00023125"/>
    </source>
</evidence>
<feature type="domain" description="HTH tetR-type" evidence="6">
    <location>
        <begin position="18"/>
        <end position="78"/>
    </location>
</feature>
<keyword evidence="3 5" id="KW-0238">DNA-binding</keyword>
<name>A0A942TH17_9BACI</name>
<dbReference type="FunFam" id="1.10.10.60:FF:000141">
    <property type="entry name" value="TetR family transcriptional regulator"/>
    <property type="match status" value="1"/>
</dbReference>
<proteinExistence type="predicted"/>
<comment type="caution">
    <text evidence="7">The sequence shown here is derived from an EMBL/GenBank/DDBJ whole genome shotgun (WGS) entry which is preliminary data.</text>
</comment>
<dbReference type="InterPro" id="IPR009057">
    <property type="entry name" value="Homeodomain-like_sf"/>
</dbReference>
<dbReference type="Gene3D" id="1.10.357.10">
    <property type="entry name" value="Tetracycline Repressor, domain 2"/>
    <property type="match status" value="1"/>
</dbReference>
<dbReference type="Pfam" id="PF00440">
    <property type="entry name" value="TetR_N"/>
    <property type="match status" value="1"/>
</dbReference>
<dbReference type="Proteomes" id="UP000681414">
    <property type="component" value="Unassembled WGS sequence"/>
</dbReference>